<sequence length="190" mass="19459">MVNPLLSGLLSMRERGSVDRHGLRWALTGRIPGVLLGAVALTVVAEERLGVLFGVLLLVSVALKASGVHAERTPRTLMAAGGLSGFMATTVAVGGPPIALAFHDLPGPVLRATLSVYFLAGTTISLIVLALAGQFGTSDLVVAAWLVLPVMVGVALSGPLRGPLDRGWLAPAVYVLSSAAAVVLLIRSLA</sequence>
<feature type="transmembrane region" description="Helical" evidence="7">
    <location>
        <begin position="22"/>
        <end position="43"/>
    </location>
</feature>
<evidence type="ECO:0000313" key="8">
    <source>
        <dbReference type="EMBL" id="SUZ83477.1"/>
    </source>
</evidence>
<evidence type="ECO:0000256" key="3">
    <source>
        <dbReference type="ARBA" id="ARBA00022475"/>
    </source>
</evidence>
<evidence type="ECO:0000256" key="2">
    <source>
        <dbReference type="ARBA" id="ARBA00022448"/>
    </source>
</evidence>
<dbReference type="GO" id="GO:0005886">
    <property type="term" value="C:plasma membrane"/>
    <property type="evidence" value="ECO:0007669"/>
    <property type="project" value="UniProtKB-SubCell"/>
</dbReference>
<organism evidence="8">
    <name type="scientific">marine metagenome</name>
    <dbReference type="NCBI Taxonomy" id="408172"/>
    <lineage>
        <taxon>unclassified sequences</taxon>
        <taxon>metagenomes</taxon>
        <taxon>ecological metagenomes</taxon>
    </lineage>
</organism>
<keyword evidence="4 7" id="KW-0812">Transmembrane</keyword>
<keyword evidence="5 7" id="KW-1133">Transmembrane helix</keyword>
<comment type="subcellular location">
    <subcellularLocation>
        <location evidence="1">Cell membrane</location>
        <topology evidence="1">Multi-pass membrane protein</topology>
    </subcellularLocation>
</comment>
<feature type="transmembrane region" description="Helical" evidence="7">
    <location>
        <begin position="168"/>
        <end position="186"/>
    </location>
</feature>
<dbReference type="PANTHER" id="PTHR30269">
    <property type="entry name" value="TRANSMEMBRANE PROTEIN YFCA"/>
    <property type="match status" value="1"/>
</dbReference>
<proteinExistence type="predicted"/>
<feature type="transmembrane region" description="Helical" evidence="7">
    <location>
        <begin position="114"/>
        <end position="133"/>
    </location>
</feature>
<accession>A0A381R0S7</accession>
<dbReference type="InterPro" id="IPR052017">
    <property type="entry name" value="TSUP"/>
</dbReference>
<keyword evidence="3" id="KW-1003">Cell membrane</keyword>
<dbReference type="InterPro" id="IPR002781">
    <property type="entry name" value="TM_pro_TauE-like"/>
</dbReference>
<evidence type="ECO:0000256" key="6">
    <source>
        <dbReference type="ARBA" id="ARBA00023136"/>
    </source>
</evidence>
<protein>
    <recommendedName>
        <fullName evidence="9">Membrane transporter protein</fullName>
    </recommendedName>
</protein>
<feature type="transmembrane region" description="Helical" evidence="7">
    <location>
        <begin position="140"/>
        <end position="156"/>
    </location>
</feature>
<evidence type="ECO:0000256" key="4">
    <source>
        <dbReference type="ARBA" id="ARBA00022692"/>
    </source>
</evidence>
<gene>
    <name evidence="8" type="ORF">METZ01_LOCUS36331</name>
</gene>
<dbReference type="EMBL" id="UINC01001552">
    <property type="protein sequence ID" value="SUZ83477.1"/>
    <property type="molecule type" value="Genomic_DNA"/>
</dbReference>
<reference evidence="8" key="1">
    <citation type="submission" date="2018-05" db="EMBL/GenBank/DDBJ databases">
        <authorList>
            <person name="Lanie J.A."/>
            <person name="Ng W.-L."/>
            <person name="Kazmierczak K.M."/>
            <person name="Andrzejewski T.M."/>
            <person name="Davidsen T.M."/>
            <person name="Wayne K.J."/>
            <person name="Tettelin H."/>
            <person name="Glass J.I."/>
            <person name="Rusch D."/>
            <person name="Podicherti R."/>
            <person name="Tsui H.-C.T."/>
            <person name="Winkler M.E."/>
        </authorList>
    </citation>
    <scope>NUCLEOTIDE SEQUENCE</scope>
</reference>
<evidence type="ECO:0008006" key="9">
    <source>
        <dbReference type="Google" id="ProtNLM"/>
    </source>
</evidence>
<evidence type="ECO:0000256" key="5">
    <source>
        <dbReference type="ARBA" id="ARBA00022989"/>
    </source>
</evidence>
<keyword evidence="2" id="KW-0813">Transport</keyword>
<evidence type="ECO:0000256" key="7">
    <source>
        <dbReference type="SAM" id="Phobius"/>
    </source>
</evidence>
<dbReference type="PANTHER" id="PTHR30269:SF37">
    <property type="entry name" value="MEMBRANE TRANSPORTER PROTEIN"/>
    <property type="match status" value="1"/>
</dbReference>
<dbReference type="AlphaFoldDB" id="A0A381R0S7"/>
<feature type="transmembrane region" description="Helical" evidence="7">
    <location>
        <begin position="49"/>
        <end position="65"/>
    </location>
</feature>
<feature type="transmembrane region" description="Helical" evidence="7">
    <location>
        <begin position="77"/>
        <end position="102"/>
    </location>
</feature>
<evidence type="ECO:0000256" key="1">
    <source>
        <dbReference type="ARBA" id="ARBA00004651"/>
    </source>
</evidence>
<keyword evidence="6 7" id="KW-0472">Membrane</keyword>
<name>A0A381R0S7_9ZZZZ</name>
<dbReference type="Pfam" id="PF01925">
    <property type="entry name" value="TauE"/>
    <property type="match status" value="1"/>
</dbReference>